<dbReference type="PROSITE" id="PS51257">
    <property type="entry name" value="PROKAR_LIPOPROTEIN"/>
    <property type="match status" value="1"/>
</dbReference>
<evidence type="ECO:0000313" key="2">
    <source>
        <dbReference type="EMBL" id="EHO74125.1"/>
    </source>
</evidence>
<evidence type="ECO:0000313" key="3">
    <source>
        <dbReference type="Proteomes" id="UP000016023"/>
    </source>
</evidence>
<protein>
    <recommendedName>
        <fullName evidence="4">Fibrobacter succinogenes major paralogous domain-containing protein</fullName>
    </recommendedName>
</protein>
<gene>
    <name evidence="2" type="ORF">HMPREF9140_00286</name>
</gene>
<dbReference type="STRING" id="883158.HMPREF9140_00286"/>
<dbReference type="RefSeq" id="WP_006951238.1">
    <property type="nucleotide sequence ID" value="NZ_JH594521.1"/>
</dbReference>
<feature type="signal peptide" evidence="1">
    <location>
        <begin position="1"/>
        <end position="28"/>
    </location>
</feature>
<dbReference type="AlphaFoldDB" id="H1Q048"/>
<keyword evidence="3" id="KW-1185">Reference proteome</keyword>
<sequence>MNKKTFFAKAASKALALAATVMMSAAFTACSSSNNDDDGGGGTPPTPKAQTVTFDGAEKPILEAGYQYWGDGNYVLFFSLSASSQERVRLGLNKELHATGNPINLTEKEKNRKRYDDRFRWGVTYLNAHGNLLFYANGTEPVFETGTLTMSGSPDGTINIRLENGRVKGEDGKEYTFTLSYSGTMERAGGPTPVEKYVDLGLPSGLKWARCNLGASKPTDYGDYYAWGETEPNKAVYYWSTYKWMQTGKDDWRYITKYTFADDQTKGIWYDSDGNFIGDNKETLEAADDAATANLGSPWRMPTWDEIKELFDNCTYTETTQDGVNGYEMKSKKNGNSIFLPAAGRRIDSELYDAGSQGFYWSSSLRTSYANYTARFFYIVMSGSIMYVPERCTGFSVRPVRP</sequence>
<dbReference type="HOGENOM" id="CLU_037942_0_0_10"/>
<proteinExistence type="predicted"/>
<dbReference type="EMBL" id="AGWK01000009">
    <property type="protein sequence ID" value="EHO74125.1"/>
    <property type="molecule type" value="Genomic_DNA"/>
</dbReference>
<feature type="chain" id="PRO_5003552158" description="Fibrobacter succinogenes major paralogous domain-containing protein" evidence="1">
    <location>
        <begin position="29"/>
        <end position="402"/>
    </location>
</feature>
<dbReference type="PATRIC" id="fig|883158.3.peg.296"/>
<organism evidence="2 3">
    <name type="scientific">Prevotella micans F0438</name>
    <dbReference type="NCBI Taxonomy" id="883158"/>
    <lineage>
        <taxon>Bacteria</taxon>
        <taxon>Pseudomonadati</taxon>
        <taxon>Bacteroidota</taxon>
        <taxon>Bacteroidia</taxon>
        <taxon>Bacteroidales</taxon>
        <taxon>Prevotellaceae</taxon>
        <taxon>Prevotella</taxon>
    </lineage>
</organism>
<comment type="caution">
    <text evidence="2">The sequence shown here is derived from an EMBL/GenBank/DDBJ whole genome shotgun (WGS) entry which is preliminary data.</text>
</comment>
<dbReference type="eggNOG" id="ENOG5032Q0R">
    <property type="taxonomic scope" value="Bacteria"/>
</dbReference>
<reference evidence="2 3" key="1">
    <citation type="submission" date="2011-12" db="EMBL/GenBank/DDBJ databases">
        <title>The Genome Sequence of Prevotella micans F0438.</title>
        <authorList>
            <consortium name="The Broad Institute Genome Sequencing Platform"/>
            <person name="Earl A."/>
            <person name="Ward D."/>
            <person name="Feldgarden M."/>
            <person name="Gevers D."/>
            <person name="Izard J."/>
            <person name="Baranova O.V."/>
            <person name="Blanton J.M."/>
            <person name="Wade W.G."/>
            <person name="Dewhirst F.E."/>
            <person name="Young S.K."/>
            <person name="Zeng Q."/>
            <person name="Gargeya S."/>
            <person name="Fitzgerald M."/>
            <person name="Haas B."/>
            <person name="Abouelleil A."/>
            <person name="Alvarado L."/>
            <person name="Arachchi H.M."/>
            <person name="Berlin A."/>
            <person name="Chapman S.B."/>
            <person name="Gearin G."/>
            <person name="Goldberg J."/>
            <person name="Griggs A."/>
            <person name="Gujja S."/>
            <person name="Hansen M."/>
            <person name="Heiman D."/>
            <person name="Howarth C."/>
            <person name="Larimer J."/>
            <person name="Lui A."/>
            <person name="MacDonald P.J.P."/>
            <person name="McCowen C."/>
            <person name="Montmayeur A."/>
            <person name="Murphy C."/>
            <person name="Neiman D."/>
            <person name="Pearson M."/>
            <person name="Priest M."/>
            <person name="Roberts A."/>
            <person name="Saif S."/>
            <person name="Shea T."/>
            <person name="Sisk P."/>
            <person name="Stolte C."/>
            <person name="Sykes S."/>
            <person name="Wortman J."/>
            <person name="Nusbaum C."/>
            <person name="Birren B."/>
        </authorList>
    </citation>
    <scope>NUCLEOTIDE SEQUENCE [LARGE SCALE GENOMIC DNA]</scope>
    <source>
        <strain evidence="2 3">F0438</strain>
    </source>
</reference>
<name>H1Q048_9BACT</name>
<evidence type="ECO:0008006" key="4">
    <source>
        <dbReference type="Google" id="ProtNLM"/>
    </source>
</evidence>
<accession>H1Q048</accession>
<keyword evidence="1" id="KW-0732">Signal</keyword>
<dbReference type="Proteomes" id="UP000016023">
    <property type="component" value="Unassembled WGS sequence"/>
</dbReference>
<evidence type="ECO:0000256" key="1">
    <source>
        <dbReference type="SAM" id="SignalP"/>
    </source>
</evidence>